<evidence type="ECO:0000313" key="3">
    <source>
        <dbReference type="EMBL" id="RMZ94509.1"/>
    </source>
</evidence>
<dbReference type="Pfam" id="PF12937">
    <property type="entry name" value="F-box-like"/>
    <property type="match status" value="1"/>
</dbReference>
<name>A0A3M7P6D7_BRAPC</name>
<dbReference type="AlphaFoldDB" id="A0A3M7P6D7"/>
<sequence length="243" mass="28121">MSCQKIFSQMSINPEPENDESTPLKTNNQNSLNLSISPIGKRLSLNTTLEDIDSAYYSRLKGSSPSINSIRSPSITSIRSPSKFTKKLSNLIDLLDSGHPGENDLLSCLFERNIFHVLQKILDHLKPKDYIKLFMVCKKWNQIVYDDLNHNIKRRLQLSHLKRIFLNKKENVKFSWLMNNSIEEIVEEKHFVIDQDREWILGEIENSRLKAASPEKKASSLLETKDFQLDNLKVYLFGIMNIP</sequence>
<dbReference type="OrthoDB" id="9984940at2759"/>
<comment type="caution">
    <text evidence="3">The sequence shown here is derived from an EMBL/GenBank/DDBJ whole genome shotgun (WGS) entry which is preliminary data.</text>
</comment>
<dbReference type="EMBL" id="REGN01013002">
    <property type="protein sequence ID" value="RMZ94509.1"/>
    <property type="molecule type" value="Genomic_DNA"/>
</dbReference>
<feature type="domain" description="F-box" evidence="2">
    <location>
        <begin position="107"/>
        <end position="156"/>
    </location>
</feature>
<feature type="compositionally biased region" description="Polar residues" evidence="1">
    <location>
        <begin position="1"/>
        <end position="12"/>
    </location>
</feature>
<evidence type="ECO:0000313" key="4">
    <source>
        <dbReference type="Proteomes" id="UP000276133"/>
    </source>
</evidence>
<dbReference type="InterPro" id="IPR001810">
    <property type="entry name" value="F-box_dom"/>
</dbReference>
<dbReference type="InterPro" id="IPR036047">
    <property type="entry name" value="F-box-like_dom_sf"/>
</dbReference>
<accession>A0A3M7P6D7</accession>
<dbReference type="Gene3D" id="1.20.1280.50">
    <property type="match status" value="1"/>
</dbReference>
<dbReference type="SUPFAM" id="SSF81383">
    <property type="entry name" value="F-box domain"/>
    <property type="match status" value="1"/>
</dbReference>
<evidence type="ECO:0000256" key="1">
    <source>
        <dbReference type="SAM" id="MobiDB-lite"/>
    </source>
</evidence>
<evidence type="ECO:0000259" key="2">
    <source>
        <dbReference type="PROSITE" id="PS50181"/>
    </source>
</evidence>
<feature type="compositionally biased region" description="Polar residues" evidence="1">
    <location>
        <begin position="21"/>
        <end position="31"/>
    </location>
</feature>
<dbReference type="Proteomes" id="UP000276133">
    <property type="component" value="Unassembled WGS sequence"/>
</dbReference>
<feature type="region of interest" description="Disordered" evidence="1">
    <location>
        <begin position="1"/>
        <end position="31"/>
    </location>
</feature>
<gene>
    <name evidence="3" type="ORF">BpHYR1_003754</name>
</gene>
<protein>
    <submittedName>
        <fullName evidence="3">Regulator of G-signaling 22</fullName>
    </submittedName>
</protein>
<keyword evidence="4" id="KW-1185">Reference proteome</keyword>
<proteinExistence type="predicted"/>
<reference evidence="3 4" key="1">
    <citation type="journal article" date="2018" name="Sci. Rep.">
        <title>Genomic signatures of local adaptation to the degree of environmental predictability in rotifers.</title>
        <authorList>
            <person name="Franch-Gras L."/>
            <person name="Hahn C."/>
            <person name="Garcia-Roger E.M."/>
            <person name="Carmona M.J."/>
            <person name="Serra M."/>
            <person name="Gomez A."/>
        </authorList>
    </citation>
    <scope>NUCLEOTIDE SEQUENCE [LARGE SCALE GENOMIC DNA]</scope>
    <source>
        <strain evidence="3">HYR1</strain>
    </source>
</reference>
<dbReference type="CDD" id="cd22086">
    <property type="entry name" value="F-box_EMI"/>
    <property type="match status" value="1"/>
</dbReference>
<organism evidence="3 4">
    <name type="scientific">Brachionus plicatilis</name>
    <name type="common">Marine rotifer</name>
    <name type="synonym">Brachionus muelleri</name>
    <dbReference type="NCBI Taxonomy" id="10195"/>
    <lineage>
        <taxon>Eukaryota</taxon>
        <taxon>Metazoa</taxon>
        <taxon>Spiralia</taxon>
        <taxon>Gnathifera</taxon>
        <taxon>Rotifera</taxon>
        <taxon>Eurotatoria</taxon>
        <taxon>Monogononta</taxon>
        <taxon>Pseudotrocha</taxon>
        <taxon>Ploima</taxon>
        <taxon>Brachionidae</taxon>
        <taxon>Brachionus</taxon>
    </lineage>
</organism>
<dbReference type="PROSITE" id="PS50181">
    <property type="entry name" value="FBOX"/>
    <property type="match status" value="1"/>
</dbReference>